<sequence>MEKDIILLSFVCAKSRVAHLRKTTIPRFELLTCCIGARCSAIVIKALDLKNIPIFYWSASSTALYWIEDMAPRVRGETDNELEYGLEDSKIQS</sequence>
<dbReference type="InterPro" id="IPR008042">
    <property type="entry name" value="Retrotrans_Pao"/>
</dbReference>
<reference evidence="1" key="1">
    <citation type="submission" date="2020-08" db="EMBL/GenBank/DDBJ databases">
        <title>Multicomponent nature underlies the extraordinary mechanical properties of spider dragline silk.</title>
        <authorList>
            <person name="Kono N."/>
            <person name="Nakamura H."/>
            <person name="Mori M."/>
            <person name="Yoshida Y."/>
            <person name="Ohtoshi R."/>
            <person name="Malay A.D."/>
            <person name="Moran D.A.P."/>
            <person name="Tomita M."/>
            <person name="Numata K."/>
            <person name="Arakawa K."/>
        </authorList>
    </citation>
    <scope>NUCLEOTIDE SEQUENCE</scope>
</reference>
<keyword evidence="2" id="KW-1185">Reference proteome</keyword>
<accession>A0A8X6TB04</accession>
<dbReference type="Proteomes" id="UP000887013">
    <property type="component" value="Unassembled WGS sequence"/>
</dbReference>
<protein>
    <submittedName>
        <fullName evidence="1">Uncharacterized protein</fullName>
    </submittedName>
</protein>
<dbReference type="AlphaFoldDB" id="A0A8X6TB04"/>
<proteinExistence type="predicted"/>
<evidence type="ECO:0000313" key="2">
    <source>
        <dbReference type="Proteomes" id="UP000887013"/>
    </source>
</evidence>
<organism evidence="1 2">
    <name type="scientific">Nephila pilipes</name>
    <name type="common">Giant wood spider</name>
    <name type="synonym">Nephila maculata</name>
    <dbReference type="NCBI Taxonomy" id="299642"/>
    <lineage>
        <taxon>Eukaryota</taxon>
        <taxon>Metazoa</taxon>
        <taxon>Ecdysozoa</taxon>
        <taxon>Arthropoda</taxon>
        <taxon>Chelicerata</taxon>
        <taxon>Arachnida</taxon>
        <taxon>Araneae</taxon>
        <taxon>Araneomorphae</taxon>
        <taxon>Entelegynae</taxon>
        <taxon>Araneoidea</taxon>
        <taxon>Nephilidae</taxon>
        <taxon>Nephila</taxon>
    </lineage>
</organism>
<comment type="caution">
    <text evidence="1">The sequence shown here is derived from an EMBL/GenBank/DDBJ whole genome shotgun (WGS) entry which is preliminary data.</text>
</comment>
<name>A0A8X6TB04_NEPPI</name>
<evidence type="ECO:0000313" key="1">
    <source>
        <dbReference type="EMBL" id="GFS95526.1"/>
    </source>
</evidence>
<dbReference type="Pfam" id="PF05380">
    <property type="entry name" value="Peptidase_A17"/>
    <property type="match status" value="1"/>
</dbReference>
<gene>
    <name evidence="1" type="ORF">NPIL_627201</name>
</gene>
<dbReference type="OrthoDB" id="6777813at2759"/>
<dbReference type="EMBL" id="BMAW01005704">
    <property type="protein sequence ID" value="GFS95526.1"/>
    <property type="molecule type" value="Genomic_DNA"/>
</dbReference>